<keyword evidence="8 11" id="KW-1133">Transmembrane helix</keyword>
<keyword evidence="4 11" id="KW-0328">Glycosyltransferase</keyword>
<keyword evidence="13" id="KW-1185">Reference proteome</keyword>
<proteinExistence type="inferred from homology"/>
<dbReference type="GO" id="GO:0006506">
    <property type="term" value="P:GPI anchor biosynthetic process"/>
    <property type="evidence" value="ECO:0007669"/>
    <property type="project" value="UniProtKB-KW"/>
</dbReference>
<feature type="transmembrane region" description="Helical" evidence="11">
    <location>
        <begin position="171"/>
        <end position="193"/>
    </location>
</feature>
<dbReference type="EMBL" id="KV453841">
    <property type="protein sequence ID" value="ODV92241.1"/>
    <property type="molecule type" value="Genomic_DNA"/>
</dbReference>
<evidence type="ECO:0000313" key="12">
    <source>
        <dbReference type="EMBL" id="ODV92241.1"/>
    </source>
</evidence>
<comment type="similarity">
    <text evidence="10">Belongs to the glycosyltransferase 22 family. PIGZ subfamily.</text>
</comment>
<dbReference type="Pfam" id="PF03901">
    <property type="entry name" value="Glyco_transf_22"/>
    <property type="match status" value="1"/>
</dbReference>
<evidence type="ECO:0000256" key="11">
    <source>
        <dbReference type="RuleBase" id="RU363075"/>
    </source>
</evidence>
<comment type="subcellular location">
    <subcellularLocation>
        <location evidence="1 11">Endoplasmic reticulum membrane</location>
        <topology evidence="1 11">Multi-pass membrane protein</topology>
    </subcellularLocation>
</comment>
<dbReference type="AlphaFoldDB" id="A0A1E4TKF7"/>
<evidence type="ECO:0000256" key="10">
    <source>
        <dbReference type="ARBA" id="ARBA00038466"/>
    </source>
</evidence>
<evidence type="ECO:0000256" key="4">
    <source>
        <dbReference type="ARBA" id="ARBA00022676"/>
    </source>
</evidence>
<gene>
    <name evidence="12" type="ORF">CANCADRAFT_42856</name>
</gene>
<keyword evidence="9 11" id="KW-0472">Membrane</keyword>
<comment type="pathway">
    <text evidence="2">Glycolipid biosynthesis; glycosylphosphatidylinositol-anchor biosynthesis.</text>
</comment>
<name>A0A1E4TKF7_9ASCO</name>
<evidence type="ECO:0000256" key="9">
    <source>
        <dbReference type="ARBA" id="ARBA00023136"/>
    </source>
</evidence>
<evidence type="ECO:0000256" key="2">
    <source>
        <dbReference type="ARBA" id="ARBA00004687"/>
    </source>
</evidence>
<dbReference type="InterPro" id="IPR005599">
    <property type="entry name" value="GPI_mannosylTrfase"/>
</dbReference>
<keyword evidence="3" id="KW-0337">GPI-anchor biosynthesis</keyword>
<dbReference type="Proteomes" id="UP000095023">
    <property type="component" value="Unassembled WGS sequence"/>
</dbReference>
<protein>
    <recommendedName>
        <fullName evidence="11">Mannosyltransferase</fullName>
        <ecNumber evidence="11">2.4.1.-</ecNumber>
    </recommendedName>
</protein>
<dbReference type="GO" id="GO:0000026">
    <property type="term" value="F:alpha-1,2-mannosyltransferase activity"/>
    <property type="evidence" value="ECO:0007669"/>
    <property type="project" value="TreeGrafter"/>
</dbReference>
<dbReference type="OrthoDB" id="10066429at2759"/>
<comment type="caution">
    <text evidence="11">Lacks conserved residue(s) required for the propagation of feature annotation.</text>
</comment>
<reference evidence="13" key="1">
    <citation type="submission" date="2016-02" db="EMBL/GenBank/DDBJ databases">
        <title>Comparative genomics of biotechnologically important yeasts.</title>
        <authorList>
            <consortium name="DOE Joint Genome Institute"/>
            <person name="Riley R."/>
            <person name="Haridas S."/>
            <person name="Wolfe K.H."/>
            <person name="Lopes M.R."/>
            <person name="Hittinger C.T."/>
            <person name="Goker M."/>
            <person name="Salamov A."/>
            <person name="Wisecaver J."/>
            <person name="Long T.M."/>
            <person name="Aerts A.L."/>
            <person name="Barry K."/>
            <person name="Choi C."/>
            <person name="Clum A."/>
            <person name="Coughlan A.Y."/>
            <person name="Deshpande S."/>
            <person name="Douglass A.P."/>
            <person name="Hanson S.J."/>
            <person name="Klenk H.-P."/>
            <person name="Labutti K."/>
            <person name="Lapidus A."/>
            <person name="Lindquist E."/>
            <person name="Lipzen A."/>
            <person name="Meier-Kolthoff J.P."/>
            <person name="Ohm R.A."/>
            <person name="Otillar R.P."/>
            <person name="Pangilinan J."/>
            <person name="Peng Y."/>
            <person name="Rokas A."/>
            <person name="Rosa C.A."/>
            <person name="Scheuner C."/>
            <person name="Sibirny A.A."/>
            <person name="Slot J.C."/>
            <person name="Stielow J.B."/>
            <person name="Sun H."/>
            <person name="Kurtzman C.P."/>
            <person name="Blackwell M."/>
            <person name="Jeffries T.W."/>
            <person name="Grigoriev I.V."/>
        </authorList>
    </citation>
    <scope>NUCLEOTIDE SEQUENCE [LARGE SCALE GENOMIC DNA]</scope>
    <source>
        <strain evidence="13">NRRL Y-17796</strain>
    </source>
</reference>
<feature type="transmembrane region" description="Helical" evidence="11">
    <location>
        <begin position="299"/>
        <end position="317"/>
    </location>
</feature>
<organism evidence="12 13">
    <name type="scientific">Tortispora caseinolytica NRRL Y-17796</name>
    <dbReference type="NCBI Taxonomy" id="767744"/>
    <lineage>
        <taxon>Eukaryota</taxon>
        <taxon>Fungi</taxon>
        <taxon>Dikarya</taxon>
        <taxon>Ascomycota</taxon>
        <taxon>Saccharomycotina</taxon>
        <taxon>Trigonopsidomycetes</taxon>
        <taxon>Trigonopsidales</taxon>
        <taxon>Trigonopsidaceae</taxon>
        <taxon>Tortispora</taxon>
    </lineage>
</organism>
<evidence type="ECO:0000256" key="5">
    <source>
        <dbReference type="ARBA" id="ARBA00022679"/>
    </source>
</evidence>
<evidence type="ECO:0000313" key="13">
    <source>
        <dbReference type="Proteomes" id="UP000095023"/>
    </source>
</evidence>
<evidence type="ECO:0000256" key="8">
    <source>
        <dbReference type="ARBA" id="ARBA00022989"/>
    </source>
</evidence>
<dbReference type="PANTHER" id="PTHR22760">
    <property type="entry name" value="GLYCOSYLTRANSFERASE"/>
    <property type="match status" value="1"/>
</dbReference>
<keyword evidence="6 11" id="KW-0812">Transmembrane</keyword>
<dbReference type="GO" id="GO:0005789">
    <property type="term" value="C:endoplasmic reticulum membrane"/>
    <property type="evidence" value="ECO:0007669"/>
    <property type="project" value="UniProtKB-SubCell"/>
</dbReference>
<evidence type="ECO:0000256" key="6">
    <source>
        <dbReference type="ARBA" id="ARBA00022692"/>
    </source>
</evidence>
<evidence type="ECO:0000256" key="1">
    <source>
        <dbReference type="ARBA" id="ARBA00004477"/>
    </source>
</evidence>
<accession>A0A1E4TKF7</accession>
<feature type="transmembrane region" description="Helical" evidence="11">
    <location>
        <begin position="71"/>
        <end position="90"/>
    </location>
</feature>
<dbReference type="PANTHER" id="PTHR22760:SF3">
    <property type="entry name" value="GPI MANNOSYLTRANSFERASE 4"/>
    <property type="match status" value="1"/>
</dbReference>
<dbReference type="EC" id="2.4.1.-" evidence="11"/>
<evidence type="ECO:0000256" key="7">
    <source>
        <dbReference type="ARBA" id="ARBA00022824"/>
    </source>
</evidence>
<sequence length="475" mass="53330">MIPWQFLAAWSFGYIHPDEHVQGMDMGIHSYWHSRVPWEFSENSVRSISLVHLYYGLPAALAAFFESPLLYFFLVRLFWLLLVVLMCRLIRSHNPDGARAYYTSYLACCLSTRSLSNGIETFLLICCLKLLPYKSYKSRLLLGCLAGLGLSTRPTFPAFLVLPALSHLRSFLSFTTVSALLGFTLVLSLVVLLDSLHVGYLNFSLLNNLQYNTNTHNLSLHGLHPFYTHLFVNIPTLLGPGLALIDIKNFKKHWTFLSSAISGIFLLSFIPHQETRFMIPAATALCATFDISSTKIRRWLYYCWIAFNAIAGLVYCFHQGGIIPAQLYLARDPPTSMIWWKTYSAPMWPLGPVPGSINALQPKESTLLVKEQPVHFHSSEYFLASEEKELGSPARYIFDMYGSSVGSVINAIDDTLPIGSVVLIAPRSADISTIPYNLTVIWSTVFHLNLDGLIDSVLPPGLAIYRIDPYINVSG</sequence>
<evidence type="ECO:0000256" key="3">
    <source>
        <dbReference type="ARBA" id="ARBA00022502"/>
    </source>
</evidence>
<keyword evidence="7 11" id="KW-0256">Endoplasmic reticulum</keyword>
<keyword evidence="5 12" id="KW-0808">Transferase</keyword>